<evidence type="ECO:0000256" key="1">
    <source>
        <dbReference type="SAM" id="MobiDB-lite"/>
    </source>
</evidence>
<accession>A0A813JNM6</accession>
<dbReference type="Proteomes" id="UP000626109">
    <property type="component" value="Unassembled WGS sequence"/>
</dbReference>
<gene>
    <name evidence="2" type="ORF">PGLA2088_LOCUS24661</name>
</gene>
<dbReference type="AlphaFoldDB" id="A0A813JNM6"/>
<protein>
    <submittedName>
        <fullName evidence="2">Uncharacterized protein</fullName>
    </submittedName>
</protein>
<organism evidence="2 3">
    <name type="scientific">Polarella glacialis</name>
    <name type="common">Dinoflagellate</name>
    <dbReference type="NCBI Taxonomy" id="89957"/>
    <lineage>
        <taxon>Eukaryota</taxon>
        <taxon>Sar</taxon>
        <taxon>Alveolata</taxon>
        <taxon>Dinophyceae</taxon>
        <taxon>Suessiales</taxon>
        <taxon>Suessiaceae</taxon>
        <taxon>Polarella</taxon>
    </lineage>
</organism>
<evidence type="ECO:0000313" key="3">
    <source>
        <dbReference type="Proteomes" id="UP000626109"/>
    </source>
</evidence>
<reference evidence="2" key="1">
    <citation type="submission" date="2021-02" db="EMBL/GenBank/DDBJ databases">
        <authorList>
            <person name="Dougan E. K."/>
            <person name="Rhodes N."/>
            <person name="Thang M."/>
            <person name="Chan C."/>
        </authorList>
    </citation>
    <scope>NUCLEOTIDE SEQUENCE</scope>
</reference>
<dbReference type="EMBL" id="CAJNNW010026484">
    <property type="protein sequence ID" value="CAE8685807.1"/>
    <property type="molecule type" value="Genomic_DNA"/>
</dbReference>
<proteinExistence type="predicted"/>
<feature type="region of interest" description="Disordered" evidence="1">
    <location>
        <begin position="79"/>
        <end position="102"/>
    </location>
</feature>
<sequence>MTAEALYMPGASAEDFVCGRLKSGWVLRQEVTDETDAPLDEAADLVSELTRLTSRRMRPFQKMSTQRDYRREVGLLGPWDLGSHMTPTTQWPPASKPGNNDK</sequence>
<name>A0A813JNM6_POLGL</name>
<comment type="caution">
    <text evidence="2">The sequence shown here is derived from an EMBL/GenBank/DDBJ whole genome shotgun (WGS) entry which is preliminary data.</text>
</comment>
<evidence type="ECO:0000313" key="2">
    <source>
        <dbReference type="EMBL" id="CAE8685807.1"/>
    </source>
</evidence>